<reference evidence="3 4" key="1">
    <citation type="submission" date="2024-02" db="EMBL/GenBank/DDBJ databases">
        <title>Draft genome sequence of Collimonas sp. strain H4R21, an effective mineral-weathering bacterial strain isolated from the beech rhizosphere.</title>
        <authorList>
            <person name="Morin E."/>
            <person name="Uroz S."/>
            <person name="Leveau J.H.J."/>
            <person name="Kumar R."/>
            <person name="Rey M.W."/>
            <person name="Pham J."/>
        </authorList>
    </citation>
    <scope>NUCLEOTIDE SEQUENCE [LARGE SCALE GENOMIC DNA]</scope>
    <source>
        <strain evidence="3 4">H4R21</strain>
    </source>
</reference>
<evidence type="ECO:0000313" key="3">
    <source>
        <dbReference type="EMBL" id="MEM4990744.1"/>
    </source>
</evidence>
<dbReference type="RefSeq" id="WP_342831789.1">
    <property type="nucleotide sequence ID" value="NZ_JBANDC010000031.1"/>
</dbReference>
<dbReference type="PANTHER" id="PTHR24320:SF148">
    <property type="entry name" value="NAD(P)-BINDING ROSSMANN-FOLD SUPERFAMILY PROTEIN"/>
    <property type="match status" value="1"/>
</dbReference>
<dbReference type="PRINTS" id="PR00081">
    <property type="entry name" value="GDHRDH"/>
</dbReference>
<comment type="caution">
    <text evidence="3">The sequence shown here is derived from an EMBL/GenBank/DDBJ whole genome shotgun (WGS) entry which is preliminary data.</text>
</comment>
<proteinExistence type="inferred from homology"/>
<accession>A0ABU9Q3B0</accession>
<evidence type="ECO:0000313" key="4">
    <source>
        <dbReference type="Proteomes" id="UP001495910"/>
    </source>
</evidence>
<dbReference type="EMBL" id="JBANDC010000031">
    <property type="protein sequence ID" value="MEM4990744.1"/>
    <property type="molecule type" value="Genomic_DNA"/>
</dbReference>
<evidence type="ECO:0000256" key="1">
    <source>
        <dbReference type="ARBA" id="ARBA00006484"/>
    </source>
</evidence>
<evidence type="ECO:0000256" key="2">
    <source>
        <dbReference type="ARBA" id="ARBA00023002"/>
    </source>
</evidence>
<sequence length="323" mass="34333">MTSRQFPIHSGFGAQATAREVLDGVDLHGKIAIVTGGYSGLGLETTRVLAGAGATVIVPARTPGKARNALAGIPRTELAALDLLNPASITAFAQGFIESGRPLHMLVNSAGIMAPPLVRDARGYESQFSANHLGHFQLASHLLPALRKANGARVVSVSSRGHQFGSVDFDDPHFVLREYDRWKAYGQSKTANALFALELDARGAEHGIRAFSAHPGRIMDTGLVRHLSFEDLRASGAIDEHGKVISNIHSKSIEQGAATLVWCAASAQLDSMGGVYCEDADIAEAVAADFAGGFGVKPWAADPEYAERLWLLSEELTGIPFRV</sequence>
<dbReference type="NCBIfam" id="NF004845">
    <property type="entry name" value="PRK06196.1"/>
    <property type="match status" value="1"/>
</dbReference>
<comment type="similarity">
    <text evidence="1">Belongs to the short-chain dehydrogenases/reductases (SDR) family.</text>
</comment>
<dbReference type="SUPFAM" id="SSF51735">
    <property type="entry name" value="NAD(P)-binding Rossmann-fold domains"/>
    <property type="match status" value="1"/>
</dbReference>
<gene>
    <name evidence="3" type="ORF">V8G57_25375</name>
</gene>
<dbReference type="Pfam" id="PF00106">
    <property type="entry name" value="adh_short"/>
    <property type="match status" value="1"/>
</dbReference>
<keyword evidence="2" id="KW-0560">Oxidoreductase</keyword>
<dbReference type="Proteomes" id="UP001495910">
    <property type="component" value="Unassembled WGS sequence"/>
</dbReference>
<dbReference type="PANTHER" id="PTHR24320">
    <property type="entry name" value="RETINOL DEHYDROGENASE"/>
    <property type="match status" value="1"/>
</dbReference>
<keyword evidence="4" id="KW-1185">Reference proteome</keyword>
<protein>
    <submittedName>
        <fullName evidence="3">Oxidoreductase</fullName>
    </submittedName>
</protein>
<dbReference type="InterPro" id="IPR036291">
    <property type="entry name" value="NAD(P)-bd_dom_sf"/>
</dbReference>
<dbReference type="InterPro" id="IPR002347">
    <property type="entry name" value="SDR_fam"/>
</dbReference>
<name>A0ABU9Q3B0_9BURK</name>
<organism evidence="3 4">
    <name type="scientific">Collimonas rhizosphaerae</name>
    <dbReference type="NCBI Taxonomy" id="3126357"/>
    <lineage>
        <taxon>Bacteria</taxon>
        <taxon>Pseudomonadati</taxon>
        <taxon>Pseudomonadota</taxon>
        <taxon>Betaproteobacteria</taxon>
        <taxon>Burkholderiales</taxon>
        <taxon>Oxalobacteraceae</taxon>
        <taxon>Collimonas</taxon>
    </lineage>
</organism>
<dbReference type="Gene3D" id="3.40.50.720">
    <property type="entry name" value="NAD(P)-binding Rossmann-like Domain"/>
    <property type="match status" value="1"/>
</dbReference>